<dbReference type="EMBL" id="CAMXCT010001354">
    <property type="protein sequence ID" value="CAI3989301.1"/>
    <property type="molecule type" value="Genomic_DNA"/>
</dbReference>
<evidence type="ECO:0000313" key="3">
    <source>
        <dbReference type="EMBL" id="CAI3989301.1"/>
    </source>
</evidence>
<reference evidence="3" key="1">
    <citation type="submission" date="2022-10" db="EMBL/GenBank/DDBJ databases">
        <authorList>
            <person name="Chen Y."/>
            <person name="Dougan E. K."/>
            <person name="Chan C."/>
            <person name="Rhodes N."/>
            <person name="Thang M."/>
        </authorList>
    </citation>
    <scope>NUCLEOTIDE SEQUENCE</scope>
</reference>
<dbReference type="EMBL" id="CAMXCT030001354">
    <property type="protein sequence ID" value="CAL4776613.1"/>
    <property type="molecule type" value="Genomic_DNA"/>
</dbReference>
<dbReference type="SUPFAM" id="SSF47823">
    <property type="entry name" value="lambda integrase-like, N-terminal domain"/>
    <property type="match status" value="1"/>
</dbReference>
<dbReference type="Proteomes" id="UP001152797">
    <property type="component" value="Unassembled WGS sequence"/>
</dbReference>
<dbReference type="InterPro" id="IPR010998">
    <property type="entry name" value="Integrase_recombinase_N"/>
</dbReference>
<proteinExistence type="predicted"/>
<gene>
    <name evidence="3" type="ORF">C1SCF055_LOCUS16387</name>
</gene>
<dbReference type="EMBL" id="CAMXCT020001354">
    <property type="protein sequence ID" value="CAL1142676.1"/>
    <property type="molecule type" value="Genomic_DNA"/>
</dbReference>
<name>A0A9P1FV43_9DINO</name>
<keyword evidence="1" id="KW-0238">DNA-binding</keyword>
<dbReference type="AlphaFoldDB" id="A0A9P1FV43"/>
<feature type="compositionally biased region" description="Acidic residues" evidence="2">
    <location>
        <begin position="431"/>
        <end position="446"/>
    </location>
</feature>
<sequence>MCPDVPVVREPLALRQQPGPTSSMQQAWSKAKLDLTHQWLALLTEMGTASGLVTATAQSKHVEDHRSRVIAKFAPSTLQSYFRIWRRWHDFASNLGASPFNPATVLLADFLAEHAHGPLQVATAYFKGLSWMSRQAQLPDLFQALQSTVCKAYLQSSTISEKRESAPLPLSFVLYLEKTVLAKTTTPGDVLQLGSLLFMIWSSLRWSDTLWIRPDSITIQQHAVFALSSHTKTTNRGMPVACFAFGMLGQHGSASWAQVWLNVVHQALYDTMATHPGFDVDYLLTEIGSDAQKPQFLKPLPRDRGLQLLRYWLCQCHEAHQVEAKPEDFHLLGTHSCKTTMLCWAQQLQLPLEQRQLQGHHRWICGSLQSQRHSASFDVAVHNCPEGGAPSLPDFSVQVPAWKPLPFQVDQLAVAGQTSGDVTLASAPNPDDAESEFSDASEDSDDPKENQVVEDPPDQMAFLFNPVTKVAHVAARCEATDRAMCYEDSSLQTFRTGCGARPNAVSGDLCFLHCLPDGARLCLRSACARFMSKSA</sequence>
<evidence type="ECO:0000256" key="1">
    <source>
        <dbReference type="ARBA" id="ARBA00023125"/>
    </source>
</evidence>
<evidence type="ECO:0000256" key="2">
    <source>
        <dbReference type="SAM" id="MobiDB-lite"/>
    </source>
</evidence>
<evidence type="ECO:0000313" key="4">
    <source>
        <dbReference type="EMBL" id="CAL4776613.1"/>
    </source>
</evidence>
<organism evidence="3">
    <name type="scientific">Cladocopium goreaui</name>
    <dbReference type="NCBI Taxonomy" id="2562237"/>
    <lineage>
        <taxon>Eukaryota</taxon>
        <taxon>Sar</taxon>
        <taxon>Alveolata</taxon>
        <taxon>Dinophyceae</taxon>
        <taxon>Suessiales</taxon>
        <taxon>Symbiodiniaceae</taxon>
        <taxon>Cladocopium</taxon>
    </lineage>
</organism>
<dbReference type="Gene3D" id="1.10.150.130">
    <property type="match status" value="1"/>
</dbReference>
<feature type="region of interest" description="Disordered" evidence="2">
    <location>
        <begin position="421"/>
        <end position="453"/>
    </location>
</feature>
<evidence type="ECO:0000313" key="5">
    <source>
        <dbReference type="Proteomes" id="UP001152797"/>
    </source>
</evidence>
<accession>A0A9P1FV43</accession>
<dbReference type="GO" id="GO:0003677">
    <property type="term" value="F:DNA binding"/>
    <property type="evidence" value="ECO:0007669"/>
    <property type="project" value="UniProtKB-KW"/>
</dbReference>
<reference evidence="4 5" key="2">
    <citation type="submission" date="2024-05" db="EMBL/GenBank/DDBJ databases">
        <authorList>
            <person name="Chen Y."/>
            <person name="Shah S."/>
            <person name="Dougan E. K."/>
            <person name="Thang M."/>
            <person name="Chan C."/>
        </authorList>
    </citation>
    <scope>NUCLEOTIDE SEQUENCE [LARGE SCALE GENOMIC DNA]</scope>
</reference>
<dbReference type="OrthoDB" id="448165at2759"/>
<comment type="caution">
    <text evidence="3">The sequence shown here is derived from an EMBL/GenBank/DDBJ whole genome shotgun (WGS) entry which is preliminary data.</text>
</comment>
<keyword evidence="5" id="KW-1185">Reference proteome</keyword>
<protein>
    <submittedName>
        <fullName evidence="3">Uncharacterized protein</fullName>
    </submittedName>
</protein>